<evidence type="ECO:0000313" key="2">
    <source>
        <dbReference type="Proteomes" id="UP000327013"/>
    </source>
</evidence>
<dbReference type="AlphaFoldDB" id="A0A5N6QBT7"/>
<organism evidence="1 2">
    <name type="scientific">Carpinus fangiana</name>
    <dbReference type="NCBI Taxonomy" id="176857"/>
    <lineage>
        <taxon>Eukaryota</taxon>
        <taxon>Viridiplantae</taxon>
        <taxon>Streptophyta</taxon>
        <taxon>Embryophyta</taxon>
        <taxon>Tracheophyta</taxon>
        <taxon>Spermatophyta</taxon>
        <taxon>Magnoliopsida</taxon>
        <taxon>eudicotyledons</taxon>
        <taxon>Gunneridae</taxon>
        <taxon>Pentapetalae</taxon>
        <taxon>rosids</taxon>
        <taxon>fabids</taxon>
        <taxon>Fagales</taxon>
        <taxon>Betulaceae</taxon>
        <taxon>Carpinus</taxon>
    </lineage>
</organism>
<reference evidence="1 2" key="1">
    <citation type="submission" date="2019-06" db="EMBL/GenBank/DDBJ databases">
        <title>A chromosomal-level reference genome of Carpinus fangiana (Coryloideae, Betulaceae).</title>
        <authorList>
            <person name="Yang X."/>
            <person name="Wang Z."/>
            <person name="Zhang L."/>
            <person name="Hao G."/>
            <person name="Liu J."/>
            <person name="Yang Y."/>
        </authorList>
    </citation>
    <scope>NUCLEOTIDE SEQUENCE [LARGE SCALE GENOMIC DNA]</scope>
    <source>
        <strain evidence="1">Cfa_2016G</strain>
        <tissue evidence="1">Leaf</tissue>
    </source>
</reference>
<dbReference type="EMBL" id="CM017321">
    <property type="protein sequence ID" value="KAE7996109.1"/>
    <property type="molecule type" value="Genomic_DNA"/>
</dbReference>
<proteinExistence type="predicted"/>
<sequence>MATQNFFKRASIMPIMAKFDCMMKWLAWSMKSHSTVVKNMPLREQIPAASRKLDDHHHLSRALCAGRAPTIDHIHVALMPRFSLMNGLLGGRASIGHCP</sequence>
<evidence type="ECO:0000313" key="1">
    <source>
        <dbReference type="EMBL" id="KAE7996109.1"/>
    </source>
</evidence>
<accession>A0A5N6QBT7</accession>
<keyword evidence="2" id="KW-1185">Reference proteome</keyword>
<protein>
    <submittedName>
        <fullName evidence="1">Uncharacterized protein</fullName>
    </submittedName>
</protein>
<name>A0A5N6QBT7_9ROSI</name>
<dbReference type="Proteomes" id="UP000327013">
    <property type="component" value="Chromosome 1"/>
</dbReference>
<gene>
    <name evidence="1" type="ORF">FH972_000857</name>
</gene>